<sequence>MYLAARRLGVGLLVQPSIDAIEKAAADADVIVIHYWNHPLLLSALGRADLGSTRIVVWSKVLGLHRPQVLTAEIGDFADVLVVTTERSRQSEAATTCGIVHTVPGIADMGRLENWRPVPHDGIHVGYLGLVSPVKMHPRFAEMCARVSDRSVSFVIVGSGGGEQQLHARAVDLGLDGRFACTGYTDDVSSALGTFDIFGYPLSIDTYATSEKALQEAMWVGIPPVVFPHGGLVDLVEDDVTGIVVNDEDGYVAAIDMLVGDRSLRRRLGDEARRMARSRFDPYTLAANWANVIAVALAQPARSRSPLYANKTGAELFVAANGIEAGPFAQSVESGAQRLHADVEIASSSPLVIGGDGGIAHYRNVWPEDPVLDRWVRLVANS</sequence>
<reference evidence="4" key="1">
    <citation type="submission" date="2020-05" db="EMBL/GenBank/DDBJ databases">
        <authorList>
            <person name="Chiriac C."/>
            <person name="Salcher M."/>
            <person name="Ghai R."/>
            <person name="Kavagutti S V."/>
        </authorList>
    </citation>
    <scope>NUCLEOTIDE SEQUENCE</scope>
</reference>
<dbReference type="GO" id="GO:0016757">
    <property type="term" value="F:glycosyltransferase activity"/>
    <property type="evidence" value="ECO:0007669"/>
    <property type="project" value="UniProtKB-KW"/>
</dbReference>
<dbReference type="CDD" id="cd03801">
    <property type="entry name" value="GT4_PimA-like"/>
    <property type="match status" value="1"/>
</dbReference>
<dbReference type="PANTHER" id="PTHR12526:SF510">
    <property type="entry name" value="D-INOSITOL 3-PHOSPHATE GLYCOSYLTRANSFERASE"/>
    <property type="match status" value="1"/>
</dbReference>
<dbReference type="Pfam" id="PF00534">
    <property type="entry name" value="Glycos_transf_1"/>
    <property type="match status" value="1"/>
</dbReference>
<dbReference type="AlphaFoldDB" id="A0A6J5YJ48"/>
<organism evidence="4">
    <name type="scientific">freshwater metagenome</name>
    <dbReference type="NCBI Taxonomy" id="449393"/>
    <lineage>
        <taxon>unclassified sequences</taxon>
        <taxon>metagenomes</taxon>
        <taxon>ecological metagenomes</taxon>
    </lineage>
</organism>
<dbReference type="EMBL" id="CAEMXZ010000060">
    <property type="protein sequence ID" value="CAB4323648.1"/>
    <property type="molecule type" value="Genomic_DNA"/>
</dbReference>
<gene>
    <name evidence="4" type="ORF">UFOPK1392_01405</name>
</gene>
<accession>A0A6J5YJ48</accession>
<proteinExistence type="predicted"/>
<dbReference type="PANTHER" id="PTHR12526">
    <property type="entry name" value="GLYCOSYLTRANSFERASE"/>
    <property type="match status" value="1"/>
</dbReference>
<protein>
    <submittedName>
        <fullName evidence="4">Unannotated protein</fullName>
    </submittedName>
</protein>
<evidence type="ECO:0000256" key="2">
    <source>
        <dbReference type="ARBA" id="ARBA00022679"/>
    </source>
</evidence>
<dbReference type="Gene3D" id="3.40.50.2000">
    <property type="entry name" value="Glycogen Phosphorylase B"/>
    <property type="match status" value="1"/>
</dbReference>
<name>A0A6J5YJ48_9ZZZZ</name>
<evidence type="ECO:0000256" key="1">
    <source>
        <dbReference type="ARBA" id="ARBA00022676"/>
    </source>
</evidence>
<evidence type="ECO:0000313" key="4">
    <source>
        <dbReference type="EMBL" id="CAB4323648.1"/>
    </source>
</evidence>
<feature type="domain" description="Glycosyl transferase family 1" evidence="3">
    <location>
        <begin position="121"/>
        <end position="274"/>
    </location>
</feature>
<dbReference type="SUPFAM" id="SSF53756">
    <property type="entry name" value="UDP-Glycosyltransferase/glycogen phosphorylase"/>
    <property type="match status" value="1"/>
</dbReference>
<evidence type="ECO:0000259" key="3">
    <source>
        <dbReference type="Pfam" id="PF00534"/>
    </source>
</evidence>
<keyword evidence="2" id="KW-0808">Transferase</keyword>
<dbReference type="InterPro" id="IPR001296">
    <property type="entry name" value="Glyco_trans_1"/>
</dbReference>
<keyword evidence="1" id="KW-0328">Glycosyltransferase</keyword>